<gene>
    <name evidence="3" type="ORF">BK816_05170</name>
</gene>
<feature type="coiled-coil region" evidence="1">
    <location>
        <begin position="37"/>
        <end position="158"/>
    </location>
</feature>
<dbReference type="Gene3D" id="1.10.287.1490">
    <property type="match status" value="1"/>
</dbReference>
<dbReference type="STRING" id="1912795.BK816_05170"/>
<evidence type="ECO:0000256" key="1">
    <source>
        <dbReference type="SAM" id="Coils"/>
    </source>
</evidence>
<accession>A0A1D9MKP5</accession>
<evidence type="ECO:0000313" key="4">
    <source>
        <dbReference type="Proteomes" id="UP000176288"/>
    </source>
</evidence>
<evidence type="ECO:0000259" key="2">
    <source>
        <dbReference type="Pfam" id="PF24481"/>
    </source>
</evidence>
<protein>
    <recommendedName>
        <fullName evidence="2">CT398-like coiled coil hairpin domain-containing protein</fullName>
    </recommendedName>
</protein>
<dbReference type="KEGG" id="avu:BK816_05170"/>
<dbReference type="OrthoDB" id="9784388at2"/>
<dbReference type="RefSeq" id="WP_071164225.1">
    <property type="nucleotide sequence ID" value="NZ_CP017812.1"/>
</dbReference>
<dbReference type="EMBL" id="CP017812">
    <property type="protein sequence ID" value="AOZ72759.1"/>
    <property type="molecule type" value="Genomic_DNA"/>
</dbReference>
<sequence length="243" mass="27558">MKASAKQQQALLVMQKCDTALARLTYDAQHLPEHEQLRELKQAREVKTREIASLQANLSDYRREASKVANDVERMQARIEVLNQRLDASAGSPKELANMQEELDNVTARLDLVMEKQWEGDDELKKQQAQIDSIRTESENLSQQINELTAKRDAQIADLQSQAQPLIDERKAHMVIAGPELTREYDAIRKSTGGIGAVALRGRSIDGMSVQFTPAEWDRIRKAPSDEVLVSEDHEWIMVRVDD</sequence>
<dbReference type="Proteomes" id="UP000176288">
    <property type="component" value="Chromosome"/>
</dbReference>
<organism evidence="3 4">
    <name type="scientific">Boudabousia tangfeifanii</name>
    <dbReference type="NCBI Taxonomy" id="1912795"/>
    <lineage>
        <taxon>Bacteria</taxon>
        <taxon>Bacillati</taxon>
        <taxon>Actinomycetota</taxon>
        <taxon>Actinomycetes</taxon>
        <taxon>Actinomycetales</taxon>
        <taxon>Actinomycetaceae</taxon>
        <taxon>Boudabousia</taxon>
    </lineage>
</organism>
<name>A0A1D9MKP5_9ACTO</name>
<dbReference type="Pfam" id="PF24481">
    <property type="entry name" value="CT398_CC"/>
    <property type="match status" value="1"/>
</dbReference>
<feature type="domain" description="CT398-like coiled coil hairpin" evidence="2">
    <location>
        <begin position="14"/>
        <end position="193"/>
    </location>
</feature>
<keyword evidence="1" id="KW-0175">Coiled coil</keyword>
<dbReference type="AlphaFoldDB" id="A0A1D9MKP5"/>
<keyword evidence="4" id="KW-1185">Reference proteome</keyword>
<dbReference type="InterPro" id="IPR056003">
    <property type="entry name" value="CT398_CC_hairpin"/>
</dbReference>
<reference evidence="3 4" key="1">
    <citation type="submission" date="2016-10" db="EMBL/GenBank/DDBJ databases">
        <title>Actinomyces aegypiusis sp. nov., isolated from the Aegypius monachus in Qinghai Tibet Plateau China.</title>
        <authorList>
            <person name="Wang Y."/>
        </authorList>
    </citation>
    <scope>NUCLEOTIDE SEQUENCE [LARGE SCALE GENOMIC DNA]</scope>
    <source>
        <strain evidence="3 4">VUL4_3</strain>
    </source>
</reference>
<evidence type="ECO:0000313" key="3">
    <source>
        <dbReference type="EMBL" id="AOZ72759.1"/>
    </source>
</evidence>
<proteinExistence type="predicted"/>